<dbReference type="InterPro" id="IPR013668">
    <property type="entry name" value="RNase_R_HTH_12"/>
</dbReference>
<reference evidence="2 3" key="1">
    <citation type="submission" date="2017-09" db="EMBL/GenBank/DDBJ databases">
        <title>Large-scale bioinformatics analysis of Bacillus genomes uncovers conserved roles of natural products in bacterial physiology.</title>
        <authorList>
            <consortium name="Agbiome Team Llc"/>
            <person name="Bleich R.M."/>
            <person name="Kirk G.J."/>
            <person name="Santa Maria K.C."/>
            <person name="Allen S.E."/>
            <person name="Farag S."/>
            <person name="Shank E.A."/>
            <person name="Bowers A."/>
        </authorList>
    </citation>
    <scope>NUCLEOTIDE SEQUENCE [LARGE SCALE GENOMIC DNA]</scope>
    <source>
        <strain evidence="2 3">AFS003013</strain>
    </source>
</reference>
<accession>A0AAE5P5M6</accession>
<dbReference type="Pfam" id="PF08461">
    <property type="entry name" value="WHD_RNase_R"/>
    <property type="match status" value="1"/>
</dbReference>
<name>A0AAE5P5M6_PRIMG</name>
<dbReference type="EMBL" id="NTYW01000023">
    <property type="protein sequence ID" value="PES34834.1"/>
    <property type="molecule type" value="Genomic_DNA"/>
</dbReference>
<feature type="domain" description="Ribonuclease R winged-helix" evidence="1">
    <location>
        <begin position="18"/>
        <end position="77"/>
    </location>
</feature>
<proteinExistence type="predicted"/>
<protein>
    <recommendedName>
        <fullName evidence="1">Ribonuclease R winged-helix domain-containing protein</fullName>
    </recommendedName>
</protein>
<gene>
    <name evidence="2" type="ORF">CN497_19135</name>
</gene>
<evidence type="ECO:0000313" key="3">
    <source>
        <dbReference type="Proteomes" id="UP000220341"/>
    </source>
</evidence>
<dbReference type="RefSeq" id="WP_098278491.1">
    <property type="nucleotide sequence ID" value="NZ_CP189800.1"/>
</dbReference>
<dbReference type="Proteomes" id="UP000220341">
    <property type="component" value="Unassembled WGS sequence"/>
</dbReference>
<evidence type="ECO:0000313" key="2">
    <source>
        <dbReference type="EMBL" id="PES34834.1"/>
    </source>
</evidence>
<evidence type="ECO:0000259" key="1">
    <source>
        <dbReference type="Pfam" id="PF08461"/>
    </source>
</evidence>
<sequence length="93" mass="11081">MLELQENRAILEAIKECNENGKAASRDWITFNLRDISFILTNQQVRKRLDLLEVKEYIIKRRGREGTKITEKGLNYLYYLKAKQNCIINRSIY</sequence>
<comment type="caution">
    <text evidence="2">The sequence shown here is derived from an EMBL/GenBank/DDBJ whole genome shotgun (WGS) entry which is preliminary data.</text>
</comment>
<organism evidence="2 3">
    <name type="scientific">Priestia megaterium</name>
    <name type="common">Bacillus megaterium</name>
    <dbReference type="NCBI Taxonomy" id="1404"/>
    <lineage>
        <taxon>Bacteria</taxon>
        <taxon>Bacillati</taxon>
        <taxon>Bacillota</taxon>
        <taxon>Bacilli</taxon>
        <taxon>Bacillales</taxon>
        <taxon>Bacillaceae</taxon>
        <taxon>Priestia</taxon>
    </lineage>
</organism>
<dbReference type="AlphaFoldDB" id="A0AAE5P5M6"/>